<proteinExistence type="predicted"/>
<sequence length="132" mass="14675">FRADDDQAAEDVDAVYGETQVHHTVEAFAAATGLSIEMIEAHKITIYNSATGVPLHVLRLPWRERRALGVEFDKLYGLDGWETSEGRRDRLQEIEMLLAANPLDSYSSEEIDAYNIEHFGNAAGRPSVQEGA</sequence>
<accession>A0A0F9EM35</accession>
<evidence type="ECO:0000313" key="1">
    <source>
        <dbReference type="EMBL" id="KKL75198.1"/>
    </source>
</evidence>
<protein>
    <submittedName>
        <fullName evidence="1">Uncharacterized protein</fullName>
    </submittedName>
</protein>
<dbReference type="AlphaFoldDB" id="A0A0F9EM35"/>
<comment type="caution">
    <text evidence="1">The sequence shown here is derived from an EMBL/GenBank/DDBJ whole genome shotgun (WGS) entry which is preliminary data.</text>
</comment>
<reference evidence="1" key="1">
    <citation type="journal article" date="2015" name="Nature">
        <title>Complex archaea that bridge the gap between prokaryotes and eukaryotes.</title>
        <authorList>
            <person name="Spang A."/>
            <person name="Saw J.H."/>
            <person name="Jorgensen S.L."/>
            <person name="Zaremba-Niedzwiedzka K."/>
            <person name="Martijn J."/>
            <person name="Lind A.E."/>
            <person name="van Eijk R."/>
            <person name="Schleper C."/>
            <person name="Guy L."/>
            <person name="Ettema T.J."/>
        </authorList>
    </citation>
    <scope>NUCLEOTIDE SEQUENCE</scope>
</reference>
<organism evidence="1">
    <name type="scientific">marine sediment metagenome</name>
    <dbReference type="NCBI Taxonomy" id="412755"/>
    <lineage>
        <taxon>unclassified sequences</taxon>
        <taxon>metagenomes</taxon>
        <taxon>ecological metagenomes</taxon>
    </lineage>
</organism>
<feature type="non-terminal residue" evidence="1">
    <location>
        <position position="1"/>
    </location>
</feature>
<dbReference type="EMBL" id="LAZR01024417">
    <property type="protein sequence ID" value="KKL75198.1"/>
    <property type="molecule type" value="Genomic_DNA"/>
</dbReference>
<name>A0A0F9EM35_9ZZZZ</name>
<gene>
    <name evidence="1" type="ORF">LCGC14_2057300</name>
</gene>